<dbReference type="PANTHER" id="PTHR32026:SF27">
    <property type="entry name" value="METHYLTRANSFERASE FKBM DOMAIN-CONTAINING PROTEIN-RELATED"/>
    <property type="match status" value="1"/>
</dbReference>
<dbReference type="EMBL" id="HBFR01028352">
    <property type="protein sequence ID" value="CAD8893366.1"/>
    <property type="molecule type" value="Transcribed_RNA"/>
</dbReference>
<evidence type="ECO:0000259" key="1">
    <source>
        <dbReference type="Pfam" id="PF13383"/>
    </source>
</evidence>
<gene>
    <name evidence="2" type="ORF">CHYS00102_LOCUS20575</name>
</gene>
<reference evidence="2" key="1">
    <citation type="submission" date="2021-01" db="EMBL/GenBank/DDBJ databases">
        <authorList>
            <person name="Corre E."/>
            <person name="Pelletier E."/>
            <person name="Niang G."/>
            <person name="Scheremetjew M."/>
            <person name="Finn R."/>
            <person name="Kale V."/>
            <person name="Holt S."/>
            <person name="Cochrane G."/>
            <person name="Meng A."/>
            <person name="Brown T."/>
            <person name="Cohen L."/>
        </authorList>
    </citation>
    <scope>NUCLEOTIDE SEQUENCE</scope>
    <source>
        <strain evidence="2">308</strain>
    </source>
</reference>
<organism evidence="2">
    <name type="scientific">Corethron hystrix</name>
    <dbReference type="NCBI Taxonomy" id="216773"/>
    <lineage>
        <taxon>Eukaryota</taxon>
        <taxon>Sar</taxon>
        <taxon>Stramenopiles</taxon>
        <taxon>Ochrophyta</taxon>
        <taxon>Bacillariophyta</taxon>
        <taxon>Coscinodiscophyceae</taxon>
        <taxon>Corethrophycidae</taxon>
        <taxon>Corethrales</taxon>
        <taxon>Corethraceae</taxon>
        <taxon>Corethron</taxon>
    </lineage>
</organism>
<accession>A0A7S1BQZ4</accession>
<name>A0A7S1BQZ4_9STRA</name>
<dbReference type="PANTHER" id="PTHR32026">
    <property type="entry name" value="METHYLTRANSFERASE-LIKE PROTEIN 24"/>
    <property type="match status" value="1"/>
</dbReference>
<dbReference type="InterPro" id="IPR026913">
    <property type="entry name" value="METTL24"/>
</dbReference>
<evidence type="ECO:0000313" key="2">
    <source>
        <dbReference type="EMBL" id="CAD8893366.1"/>
    </source>
</evidence>
<sequence length="361" mass="41071">MIEKASKMTSSFKAISLIIIVSAFMLGRLSMVEVSTSTFSEVSTFTLTPATVVTSSSPVSQDYQLANDQSYGFFDDVTAENWKINQEIYRGYSPHLNDENPLEYVPGVSKFQIHYLNSPQAFYQCNYEPSFSCPFERRVGRNGNGDGPKWVCDPHRLTRIAAERKKANPERAGCLIYSVGSNGHYEFEVGMQKLLGSDVCEIHIFDFGDFEARMPKGLNLHYHRWGLGKSVEGEIERPEIGNPEEGNQFHSLPQTVKMLGHEEYPAIDIFKIDCEKCEWKTFNDWFASNIPMMTQILVETHGSPAGSVLPFFDGLIDNGYSMFHKEPNIQYARGDCIEFAYIKLHEDFYVTKNEEENEDES</sequence>
<dbReference type="AlphaFoldDB" id="A0A7S1BQZ4"/>
<feature type="domain" description="Methyltransferase" evidence="1">
    <location>
        <begin position="65"/>
        <end position="343"/>
    </location>
</feature>
<protein>
    <recommendedName>
        <fullName evidence="1">Methyltransferase domain-containing protein</fullName>
    </recommendedName>
</protein>
<dbReference type="Pfam" id="PF13383">
    <property type="entry name" value="Methyltransf_22"/>
    <property type="match status" value="1"/>
</dbReference>
<proteinExistence type="predicted"/>
<dbReference type="InterPro" id="IPR025714">
    <property type="entry name" value="Methyltranfer_dom"/>
</dbReference>